<dbReference type="OrthoDB" id="9798830at2"/>
<evidence type="ECO:0000313" key="2">
    <source>
        <dbReference type="EMBL" id="RJF71165.1"/>
    </source>
</evidence>
<dbReference type="SUPFAM" id="SSF109854">
    <property type="entry name" value="DinB/YfiT-like putative metalloenzymes"/>
    <property type="match status" value="1"/>
</dbReference>
<dbReference type="EMBL" id="QYUJ01000014">
    <property type="protein sequence ID" value="RJF71165.1"/>
    <property type="molecule type" value="Genomic_DNA"/>
</dbReference>
<evidence type="ECO:0000259" key="1">
    <source>
        <dbReference type="Pfam" id="PF12867"/>
    </source>
</evidence>
<dbReference type="Pfam" id="PF12867">
    <property type="entry name" value="DinB_2"/>
    <property type="match status" value="1"/>
</dbReference>
<reference evidence="2 3" key="1">
    <citation type="submission" date="2018-09" db="EMBL/GenBank/DDBJ databases">
        <authorList>
            <person name="Zhu H."/>
        </authorList>
    </citation>
    <scope>NUCLEOTIDE SEQUENCE [LARGE SCALE GENOMIC DNA]</scope>
    <source>
        <strain evidence="2 3">K2S05-167</strain>
    </source>
</reference>
<dbReference type="Gene3D" id="1.20.120.450">
    <property type="entry name" value="dinb family like domain"/>
    <property type="match status" value="1"/>
</dbReference>
<sequence length="159" mass="18417">MPTEFPAIADDALRQHLRALLTEAQAHITLEDVLTGFPLGRLNERVHGLPYSAFELLWHLRFAQRDILNFIWDDAYTHLNWPDDYWPHRDGSAQDWQGEIQAFRQDLAALLELLRSPDIDLFAVVPNGQDQTWLREFLLVADHNAYHVGQLALLKRLLA</sequence>
<gene>
    <name evidence="2" type="ORF">D3875_05830</name>
</gene>
<accession>A0A418V581</accession>
<dbReference type="InterPro" id="IPR034660">
    <property type="entry name" value="DinB/YfiT-like"/>
</dbReference>
<organism evidence="2 3">
    <name type="scientific">Deinococcus cavernae</name>
    <dbReference type="NCBI Taxonomy" id="2320857"/>
    <lineage>
        <taxon>Bacteria</taxon>
        <taxon>Thermotogati</taxon>
        <taxon>Deinococcota</taxon>
        <taxon>Deinococci</taxon>
        <taxon>Deinococcales</taxon>
        <taxon>Deinococcaceae</taxon>
        <taxon>Deinococcus</taxon>
    </lineage>
</organism>
<keyword evidence="3" id="KW-1185">Reference proteome</keyword>
<feature type="domain" description="DinB-like" evidence="1">
    <location>
        <begin position="30"/>
        <end position="151"/>
    </location>
</feature>
<proteinExistence type="predicted"/>
<dbReference type="AlphaFoldDB" id="A0A418V581"/>
<dbReference type="RefSeq" id="WP_119762042.1">
    <property type="nucleotide sequence ID" value="NZ_QYUJ01000014.1"/>
</dbReference>
<name>A0A418V581_9DEIO</name>
<comment type="caution">
    <text evidence="2">The sequence shown here is derived from an EMBL/GenBank/DDBJ whole genome shotgun (WGS) entry which is preliminary data.</text>
</comment>
<evidence type="ECO:0000313" key="3">
    <source>
        <dbReference type="Proteomes" id="UP000286287"/>
    </source>
</evidence>
<protein>
    <submittedName>
        <fullName evidence="2">DinB family protein</fullName>
    </submittedName>
</protein>
<dbReference type="Proteomes" id="UP000286287">
    <property type="component" value="Unassembled WGS sequence"/>
</dbReference>
<dbReference type="InterPro" id="IPR024775">
    <property type="entry name" value="DinB-like"/>
</dbReference>